<name>A0A507AU24_9PEZI</name>
<evidence type="ECO:0000256" key="1">
    <source>
        <dbReference type="SAM" id="MobiDB-lite"/>
    </source>
</evidence>
<feature type="compositionally biased region" description="Polar residues" evidence="1">
    <location>
        <begin position="25"/>
        <end position="39"/>
    </location>
</feature>
<evidence type="ECO:0000313" key="3">
    <source>
        <dbReference type="Proteomes" id="UP000319257"/>
    </source>
</evidence>
<keyword evidence="3" id="KW-1185">Reference proteome</keyword>
<protein>
    <submittedName>
        <fullName evidence="2">Uncharacterized protein</fullName>
    </submittedName>
</protein>
<feature type="compositionally biased region" description="Pro residues" evidence="1">
    <location>
        <begin position="145"/>
        <end position="171"/>
    </location>
</feature>
<sequence length="292" mass="31956">MAYRYEDVSSSFFTYWTPPAGYKLTYNSANRQPQRSQWQEPDEFGPPPGDPYGQMGPGQFPGPPPPDPFLAQDGFPGAAGFPPQAMPPFPGGGFGQDEFPPYAPEEPRTMFGEGGPGAFSPPPFQQAPMMNVGPEPDFFDGFEEPLPPPPMPMPRGPPPPSPHTFPPPGNPPFVEVVDAGPKQQGLNHSDFRTFGGPPSPSTVFSDGPESNCGDAGASPVFYHLNPNKGPPPPDIRTVHPRQPEPRRSESDFSDAVSDYDSENDIIVEEYDFSDDLADEEVPYPQDFQRRYK</sequence>
<dbReference type="STRING" id="1093900.A0A507AU24"/>
<evidence type="ECO:0000313" key="2">
    <source>
        <dbReference type="EMBL" id="TPX08419.1"/>
    </source>
</evidence>
<accession>A0A507AU24</accession>
<feature type="region of interest" description="Disordered" evidence="1">
    <location>
        <begin position="273"/>
        <end position="292"/>
    </location>
</feature>
<dbReference type="RefSeq" id="XP_030990130.1">
    <property type="nucleotide sequence ID" value="XM_031132735.1"/>
</dbReference>
<gene>
    <name evidence="2" type="ORF">E0L32_010149</name>
</gene>
<comment type="caution">
    <text evidence="2">The sequence shown here is derived from an EMBL/GenBank/DDBJ whole genome shotgun (WGS) entry which is preliminary data.</text>
</comment>
<reference evidence="2 3" key="1">
    <citation type="submission" date="2019-06" db="EMBL/GenBank/DDBJ databases">
        <title>Draft genome sequence of the filamentous fungus Phialemoniopsis curvata isolated from diesel fuel.</title>
        <authorList>
            <person name="Varaljay V.A."/>
            <person name="Lyon W.J."/>
            <person name="Crouch A.L."/>
            <person name="Drake C.E."/>
            <person name="Hollomon J.M."/>
            <person name="Nadeau L.J."/>
            <person name="Nunn H.S."/>
            <person name="Stevenson B.S."/>
            <person name="Bojanowski C.L."/>
            <person name="Crookes-Goodson W.J."/>
        </authorList>
    </citation>
    <scope>NUCLEOTIDE SEQUENCE [LARGE SCALE GENOMIC DNA]</scope>
    <source>
        <strain evidence="2 3">D216</strain>
    </source>
</reference>
<feature type="region of interest" description="Disordered" evidence="1">
    <location>
        <begin position="24"/>
        <end position="262"/>
    </location>
</feature>
<proteinExistence type="predicted"/>
<dbReference type="InParanoid" id="A0A507AU24"/>
<feature type="compositionally biased region" description="Basic and acidic residues" evidence="1">
    <location>
        <begin position="241"/>
        <end position="250"/>
    </location>
</feature>
<dbReference type="EMBL" id="SKBQ01000079">
    <property type="protein sequence ID" value="TPX08419.1"/>
    <property type="molecule type" value="Genomic_DNA"/>
</dbReference>
<dbReference type="AlphaFoldDB" id="A0A507AU24"/>
<dbReference type="Proteomes" id="UP000319257">
    <property type="component" value="Unassembled WGS sequence"/>
</dbReference>
<organism evidence="2 3">
    <name type="scientific">Thyridium curvatum</name>
    <dbReference type="NCBI Taxonomy" id="1093900"/>
    <lineage>
        <taxon>Eukaryota</taxon>
        <taxon>Fungi</taxon>
        <taxon>Dikarya</taxon>
        <taxon>Ascomycota</taxon>
        <taxon>Pezizomycotina</taxon>
        <taxon>Sordariomycetes</taxon>
        <taxon>Sordariomycetidae</taxon>
        <taxon>Thyridiales</taxon>
        <taxon>Thyridiaceae</taxon>
        <taxon>Thyridium</taxon>
    </lineage>
</organism>
<dbReference type="GeneID" id="41977596"/>